<evidence type="ECO:0000256" key="7">
    <source>
        <dbReference type="PIRNR" id="PIRNR000077"/>
    </source>
</evidence>
<dbReference type="Gene3D" id="3.40.30.10">
    <property type="entry name" value="Glutaredoxin"/>
    <property type="match status" value="1"/>
</dbReference>
<dbReference type="Pfam" id="PF00085">
    <property type="entry name" value="Thioredoxin"/>
    <property type="match status" value="1"/>
</dbReference>
<evidence type="ECO:0000313" key="11">
    <source>
        <dbReference type="EMBL" id="PIP61688.1"/>
    </source>
</evidence>
<name>A0A2H0BXJ3_9BACT</name>
<comment type="similarity">
    <text evidence="1 7">Belongs to the thioredoxin family.</text>
</comment>
<evidence type="ECO:0000256" key="8">
    <source>
        <dbReference type="PIRSR" id="PIRSR000077-1"/>
    </source>
</evidence>
<dbReference type="InterPro" id="IPR013766">
    <property type="entry name" value="Thioredoxin_domain"/>
</dbReference>
<proteinExistence type="inferred from homology"/>
<keyword evidence="3" id="KW-0249">Electron transport</keyword>
<feature type="domain" description="Thioredoxin" evidence="10">
    <location>
        <begin position="1"/>
        <end position="104"/>
    </location>
</feature>
<comment type="caution">
    <text evidence="11">The sequence shown here is derived from an EMBL/GenBank/DDBJ whole genome shotgun (WGS) entry which is preliminary data.</text>
</comment>
<evidence type="ECO:0000313" key="12">
    <source>
        <dbReference type="Proteomes" id="UP000231246"/>
    </source>
</evidence>
<dbReference type="PIRSF" id="PIRSF000077">
    <property type="entry name" value="Thioredoxin"/>
    <property type="match status" value="1"/>
</dbReference>
<dbReference type="PANTHER" id="PTHR45663">
    <property type="entry name" value="GEO12009P1"/>
    <property type="match status" value="1"/>
</dbReference>
<dbReference type="InterPro" id="IPR036249">
    <property type="entry name" value="Thioredoxin-like_sf"/>
</dbReference>
<feature type="disulfide bond" description="Redox-active" evidence="9">
    <location>
        <begin position="31"/>
        <end position="34"/>
    </location>
</feature>
<dbReference type="PANTHER" id="PTHR45663:SF11">
    <property type="entry name" value="GEO12009P1"/>
    <property type="match status" value="1"/>
</dbReference>
<dbReference type="SUPFAM" id="SSF52833">
    <property type="entry name" value="Thioredoxin-like"/>
    <property type="match status" value="1"/>
</dbReference>
<evidence type="ECO:0000256" key="5">
    <source>
        <dbReference type="ARBA" id="ARBA00023284"/>
    </source>
</evidence>
<feature type="active site" description="Nucleophile" evidence="8">
    <location>
        <position position="34"/>
    </location>
</feature>
<evidence type="ECO:0000256" key="9">
    <source>
        <dbReference type="PIRSR" id="PIRSR000077-4"/>
    </source>
</evidence>
<evidence type="ECO:0000256" key="2">
    <source>
        <dbReference type="ARBA" id="ARBA00022448"/>
    </source>
</evidence>
<dbReference type="GO" id="GO:0015035">
    <property type="term" value="F:protein-disulfide reductase activity"/>
    <property type="evidence" value="ECO:0007669"/>
    <property type="project" value="UniProtKB-UniRule"/>
</dbReference>
<dbReference type="InterPro" id="IPR005746">
    <property type="entry name" value="Thioredoxin"/>
</dbReference>
<dbReference type="CDD" id="cd02947">
    <property type="entry name" value="TRX_family"/>
    <property type="match status" value="1"/>
</dbReference>
<evidence type="ECO:0000256" key="3">
    <source>
        <dbReference type="ARBA" id="ARBA00022982"/>
    </source>
</evidence>
<reference evidence="11 12" key="1">
    <citation type="submission" date="2017-09" db="EMBL/GenBank/DDBJ databases">
        <title>Depth-based differentiation of microbial function through sediment-hosted aquifers and enrichment of novel symbionts in the deep terrestrial subsurface.</title>
        <authorList>
            <person name="Probst A.J."/>
            <person name="Ladd B."/>
            <person name="Jarett J.K."/>
            <person name="Geller-Mcgrath D.E."/>
            <person name="Sieber C.M."/>
            <person name="Emerson J.B."/>
            <person name="Anantharaman K."/>
            <person name="Thomas B.C."/>
            <person name="Malmstrom R."/>
            <person name="Stieglmeier M."/>
            <person name="Klingl A."/>
            <person name="Woyke T."/>
            <person name="Ryan C.M."/>
            <person name="Banfield J.F."/>
        </authorList>
    </citation>
    <scope>NUCLEOTIDE SEQUENCE [LARGE SCALE GENOMIC DNA]</scope>
    <source>
        <strain evidence="11">CG22_combo_CG10-13_8_21_14_all_38_20</strain>
    </source>
</reference>
<dbReference type="AlphaFoldDB" id="A0A2H0BXJ3"/>
<keyword evidence="5 9" id="KW-0676">Redox-active center</keyword>
<sequence>MSATVVNKDNFEEVVKNSDKPVLIDFYADWCQPCKILSPILDEIATEMGDKVVVGKVNVDDNQELAAQFGVMSIPTVIMFKDGDAATQWVGVQDKQTYISAISS</sequence>
<feature type="site" description="Contributes to redox potential value" evidence="8">
    <location>
        <position position="32"/>
    </location>
</feature>
<dbReference type="NCBIfam" id="TIGR01068">
    <property type="entry name" value="thioredoxin"/>
    <property type="match status" value="1"/>
</dbReference>
<accession>A0A2H0BXJ3</accession>
<dbReference type="GO" id="GO:0005737">
    <property type="term" value="C:cytoplasm"/>
    <property type="evidence" value="ECO:0007669"/>
    <property type="project" value="TreeGrafter"/>
</dbReference>
<organism evidence="11 12">
    <name type="scientific">Candidatus Roizmanbacteria bacterium CG22_combo_CG10-13_8_21_14_all_38_20</name>
    <dbReference type="NCBI Taxonomy" id="1974862"/>
    <lineage>
        <taxon>Bacteria</taxon>
        <taxon>Candidatus Roizmaniibacteriota</taxon>
    </lineage>
</organism>
<dbReference type="PROSITE" id="PS51352">
    <property type="entry name" value="THIOREDOXIN_2"/>
    <property type="match status" value="1"/>
</dbReference>
<evidence type="ECO:0000256" key="6">
    <source>
        <dbReference type="NCBIfam" id="TIGR01068"/>
    </source>
</evidence>
<keyword evidence="4 9" id="KW-1015">Disulfide bond</keyword>
<feature type="site" description="Contributes to redox potential value" evidence="8">
    <location>
        <position position="33"/>
    </location>
</feature>
<evidence type="ECO:0000256" key="1">
    <source>
        <dbReference type="ARBA" id="ARBA00008987"/>
    </source>
</evidence>
<dbReference type="FunFam" id="3.40.30.10:FF:000001">
    <property type="entry name" value="Thioredoxin"/>
    <property type="match status" value="1"/>
</dbReference>
<dbReference type="PRINTS" id="PR00421">
    <property type="entry name" value="THIOREDOXIN"/>
</dbReference>
<feature type="site" description="Deprotonates C-terminal active site Cys" evidence="8">
    <location>
        <position position="25"/>
    </location>
</feature>
<feature type="active site" description="Nucleophile" evidence="8">
    <location>
        <position position="31"/>
    </location>
</feature>
<keyword evidence="2" id="KW-0813">Transport</keyword>
<evidence type="ECO:0000259" key="10">
    <source>
        <dbReference type="PROSITE" id="PS51352"/>
    </source>
</evidence>
<dbReference type="Proteomes" id="UP000231246">
    <property type="component" value="Unassembled WGS sequence"/>
</dbReference>
<dbReference type="EMBL" id="PCTA01000019">
    <property type="protein sequence ID" value="PIP61688.1"/>
    <property type="molecule type" value="Genomic_DNA"/>
</dbReference>
<gene>
    <name evidence="11" type="primary">trxA</name>
    <name evidence="11" type="ORF">COW99_02870</name>
</gene>
<protein>
    <recommendedName>
        <fullName evidence="6 7">Thioredoxin</fullName>
    </recommendedName>
</protein>
<evidence type="ECO:0000256" key="4">
    <source>
        <dbReference type="ARBA" id="ARBA00023157"/>
    </source>
</evidence>